<keyword evidence="2" id="KW-1185">Reference proteome</keyword>
<gene>
    <name evidence="1" type="ORF">J41TS4_19910</name>
</gene>
<name>A0A919Y2P6_9BACL</name>
<dbReference type="RefSeq" id="WP_301626923.1">
    <property type="nucleotide sequence ID" value="NZ_BORS01000006.1"/>
</dbReference>
<organism evidence="1 2">
    <name type="scientific">Paenibacillus apis</name>
    <dbReference type="NCBI Taxonomy" id="1792174"/>
    <lineage>
        <taxon>Bacteria</taxon>
        <taxon>Bacillati</taxon>
        <taxon>Bacillota</taxon>
        <taxon>Bacilli</taxon>
        <taxon>Bacillales</taxon>
        <taxon>Paenibacillaceae</taxon>
        <taxon>Paenibacillus</taxon>
    </lineage>
</organism>
<accession>A0A919Y2P6</accession>
<sequence length="119" mass="14036">MEGQAYLQHWPLIREILEEHIDSSKVRYSYHADERMRVRGITKAMVEFILYHNDPKEMHEAQNYPFGEQPYRNADPVLTVVGEYNDRKLAIGLAVKRRNRGVLFTVVTAMFPEHGRHVR</sequence>
<evidence type="ECO:0008006" key="3">
    <source>
        <dbReference type="Google" id="ProtNLM"/>
    </source>
</evidence>
<evidence type="ECO:0000313" key="1">
    <source>
        <dbReference type="EMBL" id="GIO42233.1"/>
    </source>
</evidence>
<protein>
    <recommendedName>
        <fullName evidence="3">DUF4258 domain-containing protein</fullName>
    </recommendedName>
</protein>
<dbReference type="AlphaFoldDB" id="A0A919Y2P6"/>
<reference evidence="1" key="1">
    <citation type="submission" date="2021-03" db="EMBL/GenBank/DDBJ databases">
        <title>Antimicrobial resistance genes in bacteria isolated from Japanese honey, and their potential for conferring macrolide and lincosamide resistance in the American foulbrood pathogen Paenibacillus larvae.</title>
        <authorList>
            <person name="Okamoto M."/>
            <person name="Kumagai M."/>
            <person name="Kanamori H."/>
            <person name="Takamatsu D."/>
        </authorList>
    </citation>
    <scope>NUCLEOTIDE SEQUENCE</scope>
    <source>
        <strain evidence="1">J41TS4</strain>
    </source>
</reference>
<comment type="caution">
    <text evidence="1">The sequence shown here is derived from an EMBL/GenBank/DDBJ whole genome shotgun (WGS) entry which is preliminary data.</text>
</comment>
<evidence type="ECO:0000313" key="2">
    <source>
        <dbReference type="Proteomes" id="UP000678895"/>
    </source>
</evidence>
<proteinExistence type="predicted"/>
<dbReference type="EMBL" id="BORS01000006">
    <property type="protein sequence ID" value="GIO42233.1"/>
    <property type="molecule type" value="Genomic_DNA"/>
</dbReference>
<dbReference type="Proteomes" id="UP000678895">
    <property type="component" value="Unassembled WGS sequence"/>
</dbReference>